<dbReference type="PANTHER" id="PTHR33169:SF14">
    <property type="entry name" value="TRANSCRIPTIONAL REGULATOR RV3488"/>
    <property type="match status" value="1"/>
</dbReference>
<evidence type="ECO:0000313" key="3">
    <source>
        <dbReference type="Proteomes" id="UP000194000"/>
    </source>
</evidence>
<dbReference type="InterPro" id="IPR036390">
    <property type="entry name" value="WH_DNA-bd_sf"/>
</dbReference>
<name>A0A1X1V6W2_9MYCO</name>
<evidence type="ECO:0000259" key="1">
    <source>
        <dbReference type="Pfam" id="PF03551"/>
    </source>
</evidence>
<comment type="caution">
    <text evidence="2">The sequence shown here is derived from an EMBL/GenBank/DDBJ whole genome shotgun (WGS) entry which is preliminary data.</text>
</comment>
<gene>
    <name evidence="2" type="ORF">AWC06_06250</name>
</gene>
<dbReference type="AlphaFoldDB" id="A0A1X1V6W2"/>
<dbReference type="Gene3D" id="1.10.10.10">
    <property type="entry name" value="Winged helix-like DNA-binding domain superfamily/Winged helix DNA-binding domain"/>
    <property type="match status" value="1"/>
</dbReference>
<dbReference type="Pfam" id="PF03551">
    <property type="entry name" value="PadR"/>
    <property type="match status" value="1"/>
</dbReference>
<organism evidence="2 3">
    <name type="scientific">Mycobacterium fragae</name>
    <dbReference type="NCBI Taxonomy" id="1260918"/>
    <lineage>
        <taxon>Bacteria</taxon>
        <taxon>Bacillati</taxon>
        <taxon>Actinomycetota</taxon>
        <taxon>Actinomycetes</taxon>
        <taxon>Mycobacteriales</taxon>
        <taxon>Mycobacteriaceae</taxon>
        <taxon>Mycobacterium</taxon>
    </lineage>
</organism>
<dbReference type="InterPro" id="IPR005149">
    <property type="entry name" value="Tscrpt_reg_PadR_N"/>
</dbReference>
<dbReference type="InterPro" id="IPR036388">
    <property type="entry name" value="WH-like_DNA-bd_sf"/>
</dbReference>
<sequence length="198" mass="21869">MAYQLTSLGISVLALVRERPMHGYEMFQTLVRRHADRIVKVRPGSLYHAVDRLSEEKLIRRAATAREGNRPERVVYEITDAGAEALGERVRELIATPVHEFPQLVVALAEVDTLDMGTAAIAVDDRIGALEARVAEIMALRDAGVTPAGYLAALDYLLAMMQTEVSWLRGFARSLRSGRLEWKRAAGPETGNQDEVGT</sequence>
<accession>A0A1X1V6W2</accession>
<reference evidence="2 3" key="1">
    <citation type="submission" date="2016-01" db="EMBL/GenBank/DDBJ databases">
        <title>The new phylogeny of the genus Mycobacterium.</title>
        <authorList>
            <person name="Tarcisio F."/>
            <person name="Conor M."/>
            <person name="Antonella G."/>
            <person name="Elisabetta G."/>
            <person name="Giulia F.S."/>
            <person name="Sara T."/>
            <person name="Anna F."/>
            <person name="Clotilde B."/>
            <person name="Roberto B."/>
            <person name="Veronica D.S."/>
            <person name="Fabio R."/>
            <person name="Monica P."/>
            <person name="Olivier J."/>
            <person name="Enrico T."/>
            <person name="Nicola S."/>
        </authorList>
    </citation>
    <scope>NUCLEOTIDE SEQUENCE [LARGE SCALE GENOMIC DNA]</scope>
    <source>
        <strain evidence="2 3">DSM 45731</strain>
    </source>
</reference>
<dbReference type="STRING" id="1260918.AWC06_06250"/>
<dbReference type="EMBL" id="LQOW01000003">
    <property type="protein sequence ID" value="ORV64658.1"/>
    <property type="molecule type" value="Genomic_DNA"/>
</dbReference>
<feature type="domain" description="Transcription regulator PadR N-terminal" evidence="1">
    <location>
        <begin position="12"/>
        <end position="87"/>
    </location>
</feature>
<protein>
    <recommendedName>
        <fullName evidence="1">Transcription regulator PadR N-terminal domain-containing protein</fullName>
    </recommendedName>
</protein>
<dbReference type="InterPro" id="IPR052509">
    <property type="entry name" value="Metal_resp_DNA-bind_regulator"/>
</dbReference>
<dbReference type="Proteomes" id="UP000194000">
    <property type="component" value="Unassembled WGS sequence"/>
</dbReference>
<evidence type="ECO:0000313" key="2">
    <source>
        <dbReference type="EMBL" id="ORV64658.1"/>
    </source>
</evidence>
<proteinExistence type="predicted"/>
<keyword evidence="3" id="KW-1185">Reference proteome</keyword>
<dbReference type="SUPFAM" id="SSF46785">
    <property type="entry name" value="Winged helix' DNA-binding domain"/>
    <property type="match status" value="1"/>
</dbReference>
<dbReference type="PANTHER" id="PTHR33169">
    <property type="entry name" value="PADR-FAMILY TRANSCRIPTIONAL REGULATOR"/>
    <property type="match status" value="1"/>
</dbReference>